<dbReference type="RefSeq" id="WP_205262030.1">
    <property type="nucleotide sequence ID" value="NZ_JAERWK010000023.1"/>
</dbReference>
<dbReference type="EMBL" id="JAERWK010000023">
    <property type="protein sequence ID" value="MBM9469068.1"/>
    <property type="molecule type" value="Genomic_DNA"/>
</dbReference>
<dbReference type="Proteomes" id="UP000663792">
    <property type="component" value="Unassembled WGS sequence"/>
</dbReference>
<accession>A0A938YJL5</accession>
<comment type="caution">
    <text evidence="1">The sequence shown here is derived from an EMBL/GenBank/DDBJ whole genome shotgun (WGS) entry which is preliminary data.</text>
</comment>
<proteinExistence type="predicted"/>
<evidence type="ECO:0000313" key="2">
    <source>
        <dbReference type="Proteomes" id="UP000663792"/>
    </source>
</evidence>
<reference evidence="1" key="1">
    <citation type="submission" date="2021-01" db="EMBL/GenBank/DDBJ databases">
        <title>YIM 132084 draft genome.</title>
        <authorList>
            <person name="An D."/>
        </authorList>
    </citation>
    <scope>NUCLEOTIDE SEQUENCE</scope>
    <source>
        <strain evidence="1">YIM 132084</strain>
    </source>
</reference>
<gene>
    <name evidence="1" type="ORF">JL106_17415</name>
</gene>
<evidence type="ECO:0000313" key="1">
    <source>
        <dbReference type="EMBL" id="MBM9469068.1"/>
    </source>
</evidence>
<name>A0A938YJL5_9ACTN</name>
<keyword evidence="2" id="KW-1185">Reference proteome</keyword>
<dbReference type="AlphaFoldDB" id="A0A938YJL5"/>
<protein>
    <submittedName>
        <fullName evidence="1">Uncharacterized protein</fullName>
    </submittedName>
</protein>
<organism evidence="1 2">
    <name type="scientific">Nakamurella leprariae</name>
    <dbReference type="NCBI Taxonomy" id="2803911"/>
    <lineage>
        <taxon>Bacteria</taxon>
        <taxon>Bacillati</taxon>
        <taxon>Actinomycetota</taxon>
        <taxon>Actinomycetes</taxon>
        <taxon>Nakamurellales</taxon>
        <taxon>Nakamurellaceae</taxon>
        <taxon>Nakamurella</taxon>
    </lineage>
</organism>
<sequence length="652" mass="68919">MADTPAPHDPQSSAPDGRFDELLAAAGSYLGSATRIIRGDLRMIAGLLQPGERVLALAMGQLEGRARMVPQLVTATDRRILLTQRRVTPIGRDWVQEVAWDDVRSASVQGDVGFLSTTAATWRLTKAMPLHAFEVIDRFRGDSRGAPAPTAPPPLAPRSERLADAGDDVHLDGVARRDVDGVPVFWPERRSGIPGVLRARLVFGVGIRDEAFPRTGITRLVARLIEQTAVRTGVALPIAMSVDAHLTTLEVAGADVAVADAIERLSRAVAVLDVSGLGQEWRELTTSPVPRPDLGTAEWLPAFSRFGNRGVGLLAAAELAPHTSTVDDVITWARRWFHRDNAALVLDDAPPAGLRLPVPAPRGRWWPGVHDAADLLDPVAGPVPGWTPAEDAVLLSVFDAWTPELAVGWAVLEQRLRARVPDVAMAVTVLPVSGDRVVASLGASVDTGSAGTVAAAVQQAIANLPSRPVTSAEVGAVADRSPDSVDAALAQAAAHLMDLTVPVAHPDVSVEPWAVDEALQTALDTAVLAVPPAAAPTDLPALDSSGGPVVTGVPFQRALLGSAVPRGSEMVAGEEGLSVRSGDSQTWTTVRYRDVVGLRIEQIGPGDEVLMLVVGSGPSLIWRAKDWRKGALAVAEAIRKAVPVDRHYRLPS</sequence>